<name>X1NYT9_9ZZZZ</name>
<proteinExistence type="predicted"/>
<dbReference type="InterPro" id="IPR018959">
    <property type="entry name" value="DUF1989"/>
</dbReference>
<organism evidence="2">
    <name type="scientific">marine sediment metagenome</name>
    <dbReference type="NCBI Taxonomy" id="412755"/>
    <lineage>
        <taxon>unclassified sequences</taxon>
        <taxon>metagenomes</taxon>
        <taxon>ecological metagenomes</taxon>
    </lineage>
</organism>
<feature type="domain" description="DUF1989" evidence="1">
    <location>
        <begin position="38"/>
        <end position="77"/>
    </location>
</feature>
<evidence type="ECO:0000259" key="1">
    <source>
        <dbReference type="Pfam" id="PF09347"/>
    </source>
</evidence>
<protein>
    <recommendedName>
        <fullName evidence="1">DUF1989 domain-containing protein</fullName>
    </recommendedName>
</protein>
<comment type="caution">
    <text evidence="2">The sequence shown here is derived from an EMBL/GenBank/DDBJ whole genome shotgun (WGS) entry which is preliminary data.</text>
</comment>
<evidence type="ECO:0000313" key="2">
    <source>
        <dbReference type="EMBL" id="GAI31940.1"/>
    </source>
</evidence>
<dbReference type="EMBL" id="BARV01018280">
    <property type="protein sequence ID" value="GAI31940.1"/>
    <property type="molecule type" value="Genomic_DNA"/>
</dbReference>
<sequence length="80" mass="9186">MKGPLEHDKELMKRKPSVPGKAVEYIYMPARGFMKGRLVKKGQVIRIIDLEGLQVPDTIIWDANNLYNVSSAFHTMMILR</sequence>
<dbReference type="Pfam" id="PF09347">
    <property type="entry name" value="DUF1989"/>
    <property type="match status" value="1"/>
</dbReference>
<feature type="non-terminal residue" evidence="2">
    <location>
        <position position="80"/>
    </location>
</feature>
<gene>
    <name evidence="2" type="ORF">S06H3_30948</name>
</gene>
<accession>X1NYT9</accession>
<reference evidence="2" key="1">
    <citation type="journal article" date="2014" name="Front. Microbiol.">
        <title>High frequency of phylogenetically diverse reductive dehalogenase-homologous genes in deep subseafloor sedimentary metagenomes.</title>
        <authorList>
            <person name="Kawai M."/>
            <person name="Futagami T."/>
            <person name="Toyoda A."/>
            <person name="Takaki Y."/>
            <person name="Nishi S."/>
            <person name="Hori S."/>
            <person name="Arai W."/>
            <person name="Tsubouchi T."/>
            <person name="Morono Y."/>
            <person name="Uchiyama I."/>
            <person name="Ito T."/>
            <person name="Fujiyama A."/>
            <person name="Inagaki F."/>
            <person name="Takami H."/>
        </authorList>
    </citation>
    <scope>NUCLEOTIDE SEQUENCE</scope>
    <source>
        <strain evidence="2">Expedition CK06-06</strain>
    </source>
</reference>
<dbReference type="AlphaFoldDB" id="X1NYT9"/>